<proteinExistence type="predicted"/>
<keyword evidence="3" id="KW-1185">Reference proteome</keyword>
<sequence length="172" mass="18649">MALSIISTTLERARAPISLTAPKLLRLQSQGEAAFWPITAPAAMHKCQRSHAAGVGRRTIQAPLWLLLRRPVRAADGQNQRSWMPEMAGHGLEWLDVAAQLAGVMPEAGRTATNDLGRDECRQSQPNRSDSASFWVSLGPNGAAAFDLSLSRFARVVPQCDGSVRKPPCRLA</sequence>
<feature type="region of interest" description="Disordered" evidence="1">
    <location>
        <begin position="110"/>
        <end position="133"/>
    </location>
</feature>
<dbReference type="Proteomes" id="UP000250140">
    <property type="component" value="Unassembled WGS sequence"/>
</dbReference>
<name>A0A8E2JPM7_9PEZI</name>
<organism evidence="2 3">
    <name type="scientific">Glonium stellatum</name>
    <dbReference type="NCBI Taxonomy" id="574774"/>
    <lineage>
        <taxon>Eukaryota</taxon>
        <taxon>Fungi</taxon>
        <taxon>Dikarya</taxon>
        <taxon>Ascomycota</taxon>
        <taxon>Pezizomycotina</taxon>
        <taxon>Dothideomycetes</taxon>
        <taxon>Pleosporomycetidae</taxon>
        <taxon>Gloniales</taxon>
        <taxon>Gloniaceae</taxon>
        <taxon>Glonium</taxon>
    </lineage>
</organism>
<protein>
    <submittedName>
        <fullName evidence="2">Uncharacterized protein</fullName>
    </submittedName>
</protein>
<evidence type="ECO:0000313" key="2">
    <source>
        <dbReference type="EMBL" id="OCL04863.1"/>
    </source>
</evidence>
<accession>A0A8E2JPM7</accession>
<gene>
    <name evidence="2" type="ORF">AOQ84DRAFT_367119</name>
</gene>
<evidence type="ECO:0000256" key="1">
    <source>
        <dbReference type="SAM" id="MobiDB-lite"/>
    </source>
</evidence>
<dbReference type="AlphaFoldDB" id="A0A8E2JPM7"/>
<dbReference type="EMBL" id="KV750418">
    <property type="protein sequence ID" value="OCL04863.1"/>
    <property type="molecule type" value="Genomic_DNA"/>
</dbReference>
<feature type="compositionally biased region" description="Polar residues" evidence="1">
    <location>
        <begin position="123"/>
        <end position="133"/>
    </location>
</feature>
<evidence type="ECO:0000313" key="3">
    <source>
        <dbReference type="Proteomes" id="UP000250140"/>
    </source>
</evidence>
<reference evidence="2 3" key="1">
    <citation type="journal article" date="2016" name="Nat. Commun.">
        <title>Ectomycorrhizal ecology is imprinted in the genome of the dominant symbiotic fungus Cenococcum geophilum.</title>
        <authorList>
            <consortium name="DOE Joint Genome Institute"/>
            <person name="Peter M."/>
            <person name="Kohler A."/>
            <person name="Ohm R.A."/>
            <person name="Kuo A."/>
            <person name="Krutzmann J."/>
            <person name="Morin E."/>
            <person name="Arend M."/>
            <person name="Barry K.W."/>
            <person name="Binder M."/>
            <person name="Choi C."/>
            <person name="Clum A."/>
            <person name="Copeland A."/>
            <person name="Grisel N."/>
            <person name="Haridas S."/>
            <person name="Kipfer T."/>
            <person name="LaButti K."/>
            <person name="Lindquist E."/>
            <person name="Lipzen A."/>
            <person name="Maire R."/>
            <person name="Meier B."/>
            <person name="Mihaltcheva S."/>
            <person name="Molinier V."/>
            <person name="Murat C."/>
            <person name="Poggeler S."/>
            <person name="Quandt C.A."/>
            <person name="Sperisen C."/>
            <person name="Tritt A."/>
            <person name="Tisserant E."/>
            <person name="Crous P.W."/>
            <person name="Henrissat B."/>
            <person name="Nehls U."/>
            <person name="Egli S."/>
            <person name="Spatafora J.W."/>
            <person name="Grigoriev I.V."/>
            <person name="Martin F.M."/>
        </authorList>
    </citation>
    <scope>NUCLEOTIDE SEQUENCE [LARGE SCALE GENOMIC DNA]</scope>
    <source>
        <strain evidence="2 3">CBS 207.34</strain>
    </source>
</reference>